<organism evidence="1 2">
    <name type="scientific">Microbulbifer epialgicus</name>
    <dbReference type="NCBI Taxonomy" id="393907"/>
    <lineage>
        <taxon>Bacteria</taxon>
        <taxon>Pseudomonadati</taxon>
        <taxon>Pseudomonadota</taxon>
        <taxon>Gammaproteobacteria</taxon>
        <taxon>Cellvibrionales</taxon>
        <taxon>Microbulbiferaceae</taxon>
        <taxon>Microbulbifer</taxon>
    </lineage>
</organism>
<dbReference type="EMBL" id="JBGMEK010000086">
    <property type="protein sequence ID" value="MFA0813337.1"/>
    <property type="molecule type" value="Genomic_DNA"/>
</dbReference>
<accession>A0ABV4P510</accession>
<comment type="caution">
    <text evidence="1">The sequence shown here is derived from an EMBL/GenBank/DDBJ whole genome shotgun (WGS) entry which is preliminary data.</text>
</comment>
<name>A0ABV4P510_9GAMM</name>
<evidence type="ECO:0000313" key="2">
    <source>
        <dbReference type="Proteomes" id="UP001569428"/>
    </source>
</evidence>
<keyword evidence="2" id="KW-1185">Reference proteome</keyword>
<proteinExistence type="predicted"/>
<dbReference type="Proteomes" id="UP001569428">
    <property type="component" value="Unassembled WGS sequence"/>
</dbReference>
<gene>
    <name evidence="1" type="ORF">ACCI49_20765</name>
</gene>
<protein>
    <submittedName>
        <fullName evidence="1">Uncharacterized protein</fullName>
    </submittedName>
</protein>
<reference evidence="1 2" key="1">
    <citation type="submission" date="2024-08" db="EMBL/GenBank/DDBJ databases">
        <authorList>
            <person name="Ishaq N."/>
        </authorList>
    </citation>
    <scope>NUCLEOTIDE SEQUENCE [LARGE SCALE GENOMIC DNA]</scope>
    <source>
        <strain evidence="1 2">DSM 18651</strain>
    </source>
</reference>
<evidence type="ECO:0000313" key="1">
    <source>
        <dbReference type="EMBL" id="MFA0813337.1"/>
    </source>
</evidence>
<dbReference type="RefSeq" id="WP_371841146.1">
    <property type="nucleotide sequence ID" value="NZ_JBGMEK010000086.1"/>
</dbReference>
<sequence length="70" mass="7794">MLDSDKGQWTIEEQDCLIRAIESRSSISGIIKEAKKEINRSDKSILRRLKKIGYSPKAVGKYIAGSNLGV</sequence>